<organism evidence="3 4">
    <name type="scientific">Toxocara canis</name>
    <name type="common">Canine roundworm</name>
    <dbReference type="NCBI Taxonomy" id="6265"/>
    <lineage>
        <taxon>Eukaryota</taxon>
        <taxon>Metazoa</taxon>
        <taxon>Ecdysozoa</taxon>
        <taxon>Nematoda</taxon>
        <taxon>Chromadorea</taxon>
        <taxon>Rhabditida</taxon>
        <taxon>Spirurina</taxon>
        <taxon>Ascaridomorpha</taxon>
        <taxon>Ascaridoidea</taxon>
        <taxon>Toxocaridae</taxon>
        <taxon>Toxocara</taxon>
    </lineage>
</organism>
<feature type="region of interest" description="Disordered" evidence="1">
    <location>
        <begin position="1"/>
        <end position="35"/>
    </location>
</feature>
<gene>
    <name evidence="2" type="ORF">TCNE_LOCUS10779</name>
</gene>
<proteinExistence type="predicted"/>
<evidence type="ECO:0000313" key="2">
    <source>
        <dbReference type="EMBL" id="VDM42100.1"/>
    </source>
</evidence>
<keyword evidence="3" id="KW-1185">Reference proteome</keyword>
<dbReference type="EMBL" id="UYWY01020614">
    <property type="protein sequence ID" value="VDM42100.1"/>
    <property type="molecule type" value="Genomic_DNA"/>
</dbReference>
<dbReference type="WBParaSite" id="TCNE_0001077901-mRNA-1">
    <property type="protein sequence ID" value="TCNE_0001077901-mRNA-1"/>
    <property type="gene ID" value="TCNE_0001077901"/>
</dbReference>
<accession>A0A183UQK9</accession>
<protein>
    <submittedName>
        <fullName evidence="2 4">Uncharacterized protein</fullName>
    </submittedName>
</protein>
<dbReference type="Proteomes" id="UP000050794">
    <property type="component" value="Unassembled WGS sequence"/>
</dbReference>
<reference evidence="2 3" key="2">
    <citation type="submission" date="2018-11" db="EMBL/GenBank/DDBJ databases">
        <authorList>
            <consortium name="Pathogen Informatics"/>
        </authorList>
    </citation>
    <scope>NUCLEOTIDE SEQUENCE [LARGE SCALE GENOMIC DNA]</scope>
</reference>
<name>A0A183UQK9_TOXCA</name>
<evidence type="ECO:0000256" key="1">
    <source>
        <dbReference type="SAM" id="MobiDB-lite"/>
    </source>
</evidence>
<dbReference type="AlphaFoldDB" id="A0A183UQK9"/>
<sequence>MADNDLPSYLPPPTQFLQEEASEDDYGEEEEDEEFEQPLLQIKMNGRAARSNAQQGFSIPSSSFYGRSDELDAGIAGLCTTKFLVGRVQRTIGGEKKIHFFRGLSTLALDSCQLQYVVSQQLRCGACQCEPVWLAHVVSIDFWCATRGAFFGVCAPSGFGSLMRAITILHSKRL</sequence>
<evidence type="ECO:0000313" key="3">
    <source>
        <dbReference type="Proteomes" id="UP000050794"/>
    </source>
</evidence>
<reference evidence="4" key="1">
    <citation type="submission" date="2016-06" db="UniProtKB">
        <authorList>
            <consortium name="WormBaseParasite"/>
        </authorList>
    </citation>
    <scope>IDENTIFICATION</scope>
</reference>
<feature type="compositionally biased region" description="Acidic residues" evidence="1">
    <location>
        <begin position="20"/>
        <end position="35"/>
    </location>
</feature>
<evidence type="ECO:0000313" key="4">
    <source>
        <dbReference type="WBParaSite" id="TCNE_0001077901-mRNA-1"/>
    </source>
</evidence>